<name>A0A495BJP4_VOGIN</name>
<keyword evidence="1" id="KW-0812">Transmembrane</keyword>
<gene>
    <name evidence="2" type="ORF">C8E02_1328</name>
</gene>
<keyword evidence="1" id="KW-0472">Membrane</keyword>
<evidence type="ECO:0000313" key="2">
    <source>
        <dbReference type="EMBL" id="RKQ59986.1"/>
    </source>
</evidence>
<protein>
    <recommendedName>
        <fullName evidence="4">Zinc ribbon domain-containing protein</fullName>
    </recommendedName>
</protein>
<dbReference type="Proteomes" id="UP000279384">
    <property type="component" value="Unassembled WGS sequence"/>
</dbReference>
<comment type="caution">
    <text evidence="2">The sequence shown here is derived from an EMBL/GenBank/DDBJ whole genome shotgun (WGS) entry which is preliminary data.</text>
</comment>
<keyword evidence="1" id="KW-1133">Transmembrane helix</keyword>
<evidence type="ECO:0008006" key="4">
    <source>
        <dbReference type="Google" id="ProtNLM"/>
    </source>
</evidence>
<feature type="transmembrane region" description="Helical" evidence="1">
    <location>
        <begin position="26"/>
        <end position="44"/>
    </location>
</feature>
<accession>A0A495BJP4</accession>
<reference evidence="2 3" key="1">
    <citation type="submission" date="2018-10" db="EMBL/GenBank/DDBJ databases">
        <title>Genomic Encyclopedia of Type Strains, Phase IV (KMG-IV): sequencing the most valuable type-strain genomes for metagenomic binning, comparative biology and taxonomic classification.</title>
        <authorList>
            <person name="Goeker M."/>
        </authorList>
    </citation>
    <scope>NUCLEOTIDE SEQUENCE [LARGE SCALE GENOMIC DNA]</scope>
    <source>
        <strain evidence="2 3">DSM 3303</strain>
    </source>
</reference>
<evidence type="ECO:0000313" key="3">
    <source>
        <dbReference type="Proteomes" id="UP000279384"/>
    </source>
</evidence>
<evidence type="ECO:0000256" key="1">
    <source>
        <dbReference type="SAM" id="Phobius"/>
    </source>
</evidence>
<sequence>MEFFFFTLAGCVLAYLAAKSRGRSGWWWLLGWIGVIFVVVLPSLKRDVEAPHPDTHVRCPDCKELVRNDAVKCKHCGGALVPVADLPAAVRGLIGDDLANALKDAARQGDALRVSQLLKLRPTADHIQDAVRYADLYQHAEVLMLLRQYDGGTH</sequence>
<dbReference type="AlphaFoldDB" id="A0A495BJP4"/>
<organism evidence="2 3">
    <name type="scientific">Vogesella indigofera</name>
    <name type="common">Pseudomonas indigofera</name>
    <dbReference type="NCBI Taxonomy" id="45465"/>
    <lineage>
        <taxon>Bacteria</taxon>
        <taxon>Pseudomonadati</taxon>
        <taxon>Pseudomonadota</taxon>
        <taxon>Betaproteobacteria</taxon>
        <taxon>Neisseriales</taxon>
        <taxon>Chromobacteriaceae</taxon>
        <taxon>Vogesella</taxon>
    </lineage>
</organism>
<dbReference type="EMBL" id="RBID01000013">
    <property type="protein sequence ID" value="RKQ59986.1"/>
    <property type="molecule type" value="Genomic_DNA"/>
</dbReference>
<proteinExistence type="predicted"/>